<dbReference type="GO" id="GO:0000428">
    <property type="term" value="C:DNA-directed RNA polymerase complex"/>
    <property type="evidence" value="ECO:0007669"/>
    <property type="project" value="UniProtKB-KW"/>
</dbReference>
<accession>A0A8B3DKI0</accession>
<keyword evidence="1" id="KW-0240">DNA-directed RNA polymerase</keyword>
<protein>
    <submittedName>
        <fullName evidence="1">DNA-directed RNA polymerase subunit beta</fullName>
    </submittedName>
</protein>
<keyword evidence="1" id="KW-0804">Transcription</keyword>
<reference evidence="1 2" key="1">
    <citation type="submission" date="2018-08" db="EMBL/GenBank/DDBJ databases">
        <title>Vibrio harveyi strains pathogenic to white snook Centropomus viridis Lockington (1877) and potential probiotic bacteria.</title>
        <authorList>
            <person name="Soto-Rodriguez S."/>
            <person name="Gomez-Gil B."/>
            <person name="Lozano-Olvera R."/>
        </authorList>
    </citation>
    <scope>NUCLEOTIDE SEQUENCE [LARGE SCALE GENOMIC DNA]</scope>
    <source>
        <strain evidence="1 2">CAIM 1508</strain>
    </source>
</reference>
<proteinExistence type="predicted"/>
<dbReference type="AlphaFoldDB" id="A0A8B3DKI0"/>
<evidence type="ECO:0000313" key="2">
    <source>
        <dbReference type="Proteomes" id="UP000253437"/>
    </source>
</evidence>
<sequence>MLFVAALASPHAASISQDNISQYLEEHSKRQQLEDHYAATVTDNLDLDAQTDGLTWKEDGKPDHCQYTKGEITEARDYDYGEAKDLSDGLHNIDLPPVHTPKNSHKYRTYSNNPQLLAGNKQFAAPAEGSVSFSVSSDCF</sequence>
<name>A0A8B3DKI0_VIBHA</name>
<comment type="caution">
    <text evidence="1">The sequence shown here is derived from an EMBL/GenBank/DDBJ whole genome shotgun (WGS) entry which is preliminary data.</text>
</comment>
<dbReference type="Proteomes" id="UP000253437">
    <property type="component" value="Unassembled WGS sequence"/>
</dbReference>
<gene>
    <name evidence="1" type="ORF">DS957_008230</name>
</gene>
<evidence type="ECO:0000313" key="1">
    <source>
        <dbReference type="EMBL" id="RIW14915.1"/>
    </source>
</evidence>
<organism evidence="1 2">
    <name type="scientific">Vibrio harveyi</name>
    <name type="common">Beneckea harveyi</name>
    <dbReference type="NCBI Taxonomy" id="669"/>
    <lineage>
        <taxon>Bacteria</taxon>
        <taxon>Pseudomonadati</taxon>
        <taxon>Pseudomonadota</taxon>
        <taxon>Gammaproteobacteria</taxon>
        <taxon>Vibrionales</taxon>
        <taxon>Vibrionaceae</taxon>
        <taxon>Vibrio</taxon>
    </lineage>
</organism>
<dbReference type="RefSeq" id="WP_029789190.1">
    <property type="nucleotide sequence ID" value="NZ_CP116414.1"/>
</dbReference>
<dbReference type="EMBL" id="QOUW02000020">
    <property type="protein sequence ID" value="RIW14915.1"/>
    <property type="molecule type" value="Genomic_DNA"/>
</dbReference>